<feature type="repeat" description="WD" evidence="3">
    <location>
        <begin position="230"/>
        <end position="271"/>
    </location>
</feature>
<dbReference type="SMART" id="SM00320">
    <property type="entry name" value="WD40"/>
    <property type="match status" value="5"/>
</dbReference>
<dbReference type="STRING" id="3088.A0A383W6Z3"/>
<name>A0A383W6Z3_TETOB</name>
<dbReference type="EMBL" id="FNXT01001191">
    <property type="protein sequence ID" value="SZX73408.1"/>
    <property type="molecule type" value="Genomic_DNA"/>
</dbReference>
<dbReference type="SUPFAM" id="SSF50978">
    <property type="entry name" value="WD40 repeat-like"/>
    <property type="match status" value="1"/>
</dbReference>
<dbReference type="GO" id="GO:0006406">
    <property type="term" value="P:mRNA export from nucleus"/>
    <property type="evidence" value="ECO:0007669"/>
    <property type="project" value="TreeGrafter"/>
</dbReference>
<keyword evidence="2 3" id="KW-0853">WD repeat</keyword>
<gene>
    <name evidence="4" type="ORF">BQ4739_LOCUS13682</name>
</gene>
<dbReference type="GO" id="GO:0000347">
    <property type="term" value="C:THO complex"/>
    <property type="evidence" value="ECO:0007669"/>
    <property type="project" value="TreeGrafter"/>
</dbReference>
<evidence type="ECO:0000256" key="1">
    <source>
        <dbReference type="ARBA" id="ARBA00009728"/>
    </source>
</evidence>
<evidence type="ECO:0000313" key="4">
    <source>
        <dbReference type="EMBL" id="SZX73408.1"/>
    </source>
</evidence>
<protein>
    <submittedName>
        <fullName evidence="4">Uncharacterized protein</fullName>
    </submittedName>
</protein>
<evidence type="ECO:0000256" key="2">
    <source>
        <dbReference type="ARBA" id="ARBA00022574"/>
    </source>
</evidence>
<dbReference type="PANTHER" id="PTHR44411">
    <property type="entry name" value="THO COMPLEX SUBUNIT 6 HOMOLOG"/>
    <property type="match status" value="1"/>
</dbReference>
<dbReference type="PROSITE" id="PS50294">
    <property type="entry name" value="WD_REPEATS_REGION"/>
    <property type="match status" value="1"/>
</dbReference>
<dbReference type="Proteomes" id="UP000256970">
    <property type="component" value="Unassembled WGS sequence"/>
</dbReference>
<dbReference type="InterPro" id="IPR042626">
    <property type="entry name" value="THOC6"/>
</dbReference>
<feature type="repeat" description="WD" evidence="3">
    <location>
        <begin position="88"/>
        <end position="124"/>
    </location>
</feature>
<dbReference type="InterPro" id="IPR036322">
    <property type="entry name" value="WD40_repeat_dom_sf"/>
</dbReference>
<dbReference type="PROSITE" id="PS50082">
    <property type="entry name" value="WD_REPEATS_2"/>
    <property type="match status" value="2"/>
</dbReference>
<dbReference type="PANTHER" id="PTHR44411:SF1">
    <property type="entry name" value="THO COMPLEX SUBUNIT 6 HOMOLOG"/>
    <property type="match status" value="1"/>
</dbReference>
<evidence type="ECO:0000313" key="5">
    <source>
        <dbReference type="Proteomes" id="UP000256970"/>
    </source>
</evidence>
<comment type="similarity">
    <text evidence="1">Belongs to the WD repeat THOC6 family.</text>
</comment>
<reference evidence="4 5" key="1">
    <citation type="submission" date="2016-10" db="EMBL/GenBank/DDBJ databases">
        <authorList>
            <person name="Cai Z."/>
        </authorList>
    </citation>
    <scope>NUCLEOTIDE SEQUENCE [LARGE SCALE GENOMIC DNA]</scope>
</reference>
<sequence>MTGAKYVARPWSCRDFDEDDCRQQVQESLKEHYNTAYDCLFLSAASTGAREGLLLAAYHSGDIRIFNWQRLCSTWLSSRAQQGHELSLAAHAGPVYALTLLDSPEHGLLLATAGDDGFVQIWRVADILAAAAAAAAGADNGSSAAAGQATAAAAAALRPAAAVQVPHVQNCLGISDGSQPAAQALAADQQQQQLFVGASDGGVHLLDVPRLLAAAAGQAAAAAASCLVPLTSHVAAVLALDYCAATQQLASGSEDGTVRLYDVPSRRCASIIHLQEELLLQEADLAELLRCAKSPPVTCVKFDQGGHWLVAGSGAAGLGGEQQGSLTLWNCSLNSAAKHRSIGKCMPQVLVLTPSTVYVAGTSKQVHTYSFQLEEARSLDVGAESVFGIAVDAESGMLAVCGAKACIDLLSAQGATLGVVRPAASVLMS</sequence>
<dbReference type="AlphaFoldDB" id="A0A383W6Z3"/>
<dbReference type="InterPro" id="IPR001680">
    <property type="entry name" value="WD40_rpt"/>
</dbReference>
<accession>A0A383W6Z3</accession>
<evidence type="ECO:0000256" key="3">
    <source>
        <dbReference type="PROSITE-ProRule" id="PRU00221"/>
    </source>
</evidence>
<dbReference type="GO" id="GO:0000346">
    <property type="term" value="C:transcription export complex"/>
    <property type="evidence" value="ECO:0007669"/>
    <property type="project" value="TreeGrafter"/>
</dbReference>
<keyword evidence="5" id="KW-1185">Reference proteome</keyword>
<dbReference type="Gene3D" id="2.130.10.10">
    <property type="entry name" value="YVTN repeat-like/Quinoprotein amine dehydrogenase"/>
    <property type="match status" value="2"/>
</dbReference>
<organism evidence="4 5">
    <name type="scientific">Tetradesmus obliquus</name>
    <name type="common">Green alga</name>
    <name type="synonym">Acutodesmus obliquus</name>
    <dbReference type="NCBI Taxonomy" id="3088"/>
    <lineage>
        <taxon>Eukaryota</taxon>
        <taxon>Viridiplantae</taxon>
        <taxon>Chlorophyta</taxon>
        <taxon>core chlorophytes</taxon>
        <taxon>Chlorophyceae</taxon>
        <taxon>CS clade</taxon>
        <taxon>Sphaeropleales</taxon>
        <taxon>Scenedesmaceae</taxon>
        <taxon>Tetradesmus</taxon>
    </lineage>
</organism>
<dbReference type="InterPro" id="IPR015943">
    <property type="entry name" value="WD40/YVTN_repeat-like_dom_sf"/>
</dbReference>
<dbReference type="Pfam" id="PF00400">
    <property type="entry name" value="WD40"/>
    <property type="match status" value="3"/>
</dbReference>
<proteinExistence type="inferred from homology"/>